<comment type="subcellular location">
    <subcellularLocation>
        <location evidence="1">Membrane</location>
        <topology evidence="1">Multi-pass membrane protein</topology>
    </subcellularLocation>
</comment>
<gene>
    <name evidence="7" type="ORF">FisN_29Hh100</name>
</gene>
<feature type="transmembrane region" description="Helical" evidence="6">
    <location>
        <begin position="213"/>
        <end position="239"/>
    </location>
</feature>
<evidence type="ECO:0000256" key="4">
    <source>
        <dbReference type="ARBA" id="ARBA00023136"/>
    </source>
</evidence>
<comment type="caution">
    <text evidence="7">The sequence shown here is derived from an EMBL/GenBank/DDBJ whole genome shotgun (WGS) entry which is preliminary data.</text>
</comment>
<feature type="transmembrane region" description="Helical" evidence="6">
    <location>
        <begin position="314"/>
        <end position="331"/>
    </location>
</feature>
<dbReference type="AlphaFoldDB" id="A0A1Z5K677"/>
<reference evidence="7 8" key="1">
    <citation type="journal article" date="2015" name="Plant Cell">
        <title>Oil accumulation by the oleaginous diatom Fistulifera solaris as revealed by the genome and transcriptome.</title>
        <authorList>
            <person name="Tanaka T."/>
            <person name="Maeda Y."/>
            <person name="Veluchamy A."/>
            <person name="Tanaka M."/>
            <person name="Abida H."/>
            <person name="Marechal E."/>
            <person name="Bowler C."/>
            <person name="Muto M."/>
            <person name="Sunaga Y."/>
            <person name="Tanaka M."/>
            <person name="Yoshino T."/>
            <person name="Taniguchi T."/>
            <person name="Fukuda Y."/>
            <person name="Nemoto M."/>
            <person name="Matsumoto M."/>
            <person name="Wong P.S."/>
            <person name="Aburatani S."/>
            <person name="Fujibuchi W."/>
        </authorList>
    </citation>
    <scope>NUCLEOTIDE SEQUENCE [LARGE SCALE GENOMIC DNA]</scope>
    <source>
        <strain evidence="7 8">JPCC DA0580</strain>
    </source>
</reference>
<evidence type="ECO:0000313" key="7">
    <source>
        <dbReference type="EMBL" id="GAX21662.1"/>
    </source>
</evidence>
<dbReference type="EMBL" id="BDSP01000170">
    <property type="protein sequence ID" value="GAX21662.1"/>
    <property type="molecule type" value="Genomic_DNA"/>
</dbReference>
<evidence type="ECO:0000256" key="2">
    <source>
        <dbReference type="ARBA" id="ARBA00022692"/>
    </source>
</evidence>
<dbReference type="GO" id="GO:0016020">
    <property type="term" value="C:membrane"/>
    <property type="evidence" value="ECO:0007669"/>
    <property type="project" value="UniProtKB-SubCell"/>
</dbReference>
<evidence type="ECO:0000256" key="1">
    <source>
        <dbReference type="ARBA" id="ARBA00004141"/>
    </source>
</evidence>
<dbReference type="PANTHER" id="PTHR43701">
    <property type="entry name" value="MEMBRANE TRANSPORTER PROTEIN MJ0441-RELATED"/>
    <property type="match status" value="1"/>
</dbReference>
<dbReference type="Pfam" id="PF01925">
    <property type="entry name" value="TauE"/>
    <property type="match status" value="1"/>
</dbReference>
<organism evidence="7 8">
    <name type="scientific">Fistulifera solaris</name>
    <name type="common">Oleaginous diatom</name>
    <dbReference type="NCBI Taxonomy" id="1519565"/>
    <lineage>
        <taxon>Eukaryota</taxon>
        <taxon>Sar</taxon>
        <taxon>Stramenopiles</taxon>
        <taxon>Ochrophyta</taxon>
        <taxon>Bacillariophyta</taxon>
        <taxon>Bacillariophyceae</taxon>
        <taxon>Bacillariophycidae</taxon>
        <taxon>Naviculales</taxon>
        <taxon>Naviculaceae</taxon>
        <taxon>Fistulifera</taxon>
    </lineage>
</organism>
<dbReference type="InterPro" id="IPR051598">
    <property type="entry name" value="TSUP/Inactive_protease-like"/>
</dbReference>
<evidence type="ECO:0008006" key="9">
    <source>
        <dbReference type="Google" id="ProtNLM"/>
    </source>
</evidence>
<evidence type="ECO:0000256" key="6">
    <source>
        <dbReference type="SAM" id="Phobius"/>
    </source>
</evidence>
<dbReference type="InterPro" id="IPR002781">
    <property type="entry name" value="TM_pro_TauE-like"/>
</dbReference>
<feature type="transmembrane region" description="Helical" evidence="6">
    <location>
        <begin position="284"/>
        <end position="302"/>
    </location>
</feature>
<keyword evidence="3 6" id="KW-1133">Transmembrane helix</keyword>
<sequence length="335" mass="35067">MRRRIRQRGLALNDRRRRQGTQSTAHEANPAKSKSSSFPPKNHSNTTNTNIQDPNLVYDKNDIPKAFAIGTLAGTMGSLAGMGGGFVMIPLLTGVCRLSQHQAHGTSLAAVMATGLAGAVSYQDHVDLAAAGPLTAAAMLTASLGAKTTTFLSEKWLKRALGVLLLVMGPAVPAKQHIVEQYAHLHYPQKTIELEEKHATSASHSIASSYPKWVAPACIGLCSGYLAGLFGVGGGTLVVPALLFTQQNDSSAPYTHHRALATSLAAMVLPAFVGTVTHSTAGNVAFRVAPPLALGALLGAYGGGKLAIATNESTLQWGFSALLVLLGVRTLQKTF</sequence>
<evidence type="ECO:0000313" key="8">
    <source>
        <dbReference type="Proteomes" id="UP000198406"/>
    </source>
</evidence>
<keyword evidence="2 6" id="KW-0812">Transmembrane</keyword>
<dbReference type="OrthoDB" id="203866at2759"/>
<proteinExistence type="predicted"/>
<keyword evidence="4 6" id="KW-0472">Membrane</keyword>
<dbReference type="InParanoid" id="A0A1Z5K677"/>
<evidence type="ECO:0000256" key="3">
    <source>
        <dbReference type="ARBA" id="ARBA00022989"/>
    </source>
</evidence>
<keyword evidence="8" id="KW-1185">Reference proteome</keyword>
<name>A0A1Z5K677_FISSO</name>
<feature type="region of interest" description="Disordered" evidence="5">
    <location>
        <begin position="1"/>
        <end position="56"/>
    </location>
</feature>
<evidence type="ECO:0000256" key="5">
    <source>
        <dbReference type="SAM" id="MobiDB-lite"/>
    </source>
</evidence>
<dbReference type="PANTHER" id="PTHR43701:SF2">
    <property type="entry name" value="MEMBRANE TRANSPORTER PROTEIN YJNA-RELATED"/>
    <property type="match status" value="1"/>
</dbReference>
<accession>A0A1Z5K677</accession>
<feature type="compositionally biased region" description="Low complexity" evidence="5">
    <location>
        <begin position="30"/>
        <end position="45"/>
    </location>
</feature>
<protein>
    <recommendedName>
        <fullName evidence="9">Membrane transporter protein</fullName>
    </recommendedName>
</protein>
<feature type="transmembrane region" description="Helical" evidence="6">
    <location>
        <begin position="259"/>
        <end position="277"/>
    </location>
</feature>
<dbReference type="Proteomes" id="UP000198406">
    <property type="component" value="Unassembled WGS sequence"/>
</dbReference>